<evidence type="ECO:0000256" key="3">
    <source>
        <dbReference type="SAM" id="MobiDB-lite"/>
    </source>
</evidence>
<dbReference type="Pfam" id="PF09750">
    <property type="entry name" value="DRY_EERY"/>
    <property type="match status" value="1"/>
</dbReference>
<reference evidence="6" key="1">
    <citation type="submission" date="2022-11" db="UniProtKB">
        <authorList>
            <consortium name="WormBaseParasite"/>
        </authorList>
    </citation>
    <scope>IDENTIFICATION</scope>
</reference>
<dbReference type="GO" id="GO:0008380">
    <property type="term" value="P:RNA splicing"/>
    <property type="evidence" value="ECO:0007669"/>
    <property type="project" value="UniProtKB-KW"/>
</dbReference>
<dbReference type="WBParaSite" id="PSAMB.scaffold1976size26312.g15803.t1">
    <property type="protein sequence ID" value="PSAMB.scaffold1976size26312.g15803.t1"/>
    <property type="gene ID" value="PSAMB.scaffold1976size26312.g15803"/>
</dbReference>
<accession>A0A914VGF1</accession>
<feature type="compositionally biased region" description="Polar residues" evidence="3">
    <location>
        <begin position="145"/>
        <end position="155"/>
    </location>
</feature>
<dbReference type="InterPro" id="IPR040397">
    <property type="entry name" value="SWAP"/>
</dbReference>
<dbReference type="Proteomes" id="UP000887566">
    <property type="component" value="Unplaced"/>
</dbReference>
<evidence type="ECO:0000313" key="5">
    <source>
        <dbReference type="Proteomes" id="UP000887566"/>
    </source>
</evidence>
<feature type="region of interest" description="Disordered" evidence="3">
    <location>
        <begin position="142"/>
        <end position="199"/>
    </location>
</feature>
<dbReference type="InterPro" id="IPR019147">
    <property type="entry name" value="SWAP_N_domain"/>
</dbReference>
<dbReference type="AlphaFoldDB" id="A0A914VGF1"/>
<keyword evidence="2" id="KW-0508">mRNA splicing</keyword>
<evidence type="ECO:0000256" key="2">
    <source>
        <dbReference type="ARBA" id="ARBA00023187"/>
    </source>
</evidence>
<dbReference type="SMART" id="SM01141">
    <property type="entry name" value="DRY_EERY"/>
    <property type="match status" value="1"/>
</dbReference>
<dbReference type="GO" id="GO:0006397">
    <property type="term" value="P:mRNA processing"/>
    <property type="evidence" value="ECO:0007669"/>
    <property type="project" value="UniProtKB-KW"/>
</dbReference>
<dbReference type="PANTHER" id="PTHR13161:SF4">
    <property type="entry name" value="CLK4-ASSOCIATING SERINE_ARGININE RICH PROTEIN"/>
    <property type="match status" value="1"/>
</dbReference>
<name>A0A914VGF1_9BILA</name>
<keyword evidence="1" id="KW-0507">mRNA processing</keyword>
<sequence length="313" mass="36060">MWHEARKQEKAIRSAMVDHQRRAERRKDFFDSVRRDPAEFMQVHGRTCHIHMDPNVARAAESSNSLRKWQGDETVLIDRFDARAHLEIIPEYKPSKDDILSDQEEASESKFMYERYRVLVINEFQKVSETDFLKGIAEKEHWPSMRSSTSNSQAKQEAEKKRKSADRKAAIGFSYDDSTTVGGRGSRQESSSGEDSDLDIEEGDFDLKFELESLKPEQRRELNKLGAKFRLRSDDFVKLFQEDRKNDDDNRELRDLEQAKLALAGKHARRERAILKHKRSLLVGKAVSNDGATTTLLSFAAKKESPSALPDNE</sequence>
<keyword evidence="5" id="KW-1185">Reference proteome</keyword>
<evidence type="ECO:0000259" key="4">
    <source>
        <dbReference type="SMART" id="SM01141"/>
    </source>
</evidence>
<evidence type="ECO:0000256" key="1">
    <source>
        <dbReference type="ARBA" id="ARBA00022664"/>
    </source>
</evidence>
<proteinExistence type="predicted"/>
<organism evidence="5 6">
    <name type="scientific">Plectus sambesii</name>
    <dbReference type="NCBI Taxonomy" id="2011161"/>
    <lineage>
        <taxon>Eukaryota</taxon>
        <taxon>Metazoa</taxon>
        <taxon>Ecdysozoa</taxon>
        <taxon>Nematoda</taxon>
        <taxon>Chromadorea</taxon>
        <taxon>Plectida</taxon>
        <taxon>Plectina</taxon>
        <taxon>Plectoidea</taxon>
        <taxon>Plectidae</taxon>
        <taxon>Plectus</taxon>
    </lineage>
</organism>
<protein>
    <submittedName>
        <fullName evidence="6">Suppressor of white apricot N-terminal domain-containing protein</fullName>
    </submittedName>
</protein>
<feature type="domain" description="Suppressor of white apricot N-terminal" evidence="4">
    <location>
        <begin position="39"/>
        <end position="179"/>
    </location>
</feature>
<evidence type="ECO:0000313" key="6">
    <source>
        <dbReference type="WBParaSite" id="PSAMB.scaffold1976size26312.g15803.t1"/>
    </source>
</evidence>
<dbReference type="PANTHER" id="PTHR13161">
    <property type="entry name" value="SPLICING FACTOR SUPPRESSOR OF WHITE APRICOT"/>
    <property type="match status" value="1"/>
</dbReference>